<keyword evidence="1" id="KW-0732">Signal</keyword>
<evidence type="ECO:0000313" key="2">
    <source>
        <dbReference type="EMBL" id="PNR49551.1"/>
    </source>
</evidence>
<evidence type="ECO:0000256" key="1">
    <source>
        <dbReference type="SAM" id="SignalP"/>
    </source>
</evidence>
<dbReference type="Gramene" id="Pp3c8_12710V3.1">
    <property type="protein sequence ID" value="PAC:32965791.CDS.1"/>
    <property type="gene ID" value="Pp3c8_12710"/>
</dbReference>
<reference evidence="2 4" key="1">
    <citation type="journal article" date="2008" name="Science">
        <title>The Physcomitrella genome reveals evolutionary insights into the conquest of land by plants.</title>
        <authorList>
            <person name="Rensing S."/>
            <person name="Lang D."/>
            <person name="Zimmer A."/>
            <person name="Terry A."/>
            <person name="Salamov A."/>
            <person name="Shapiro H."/>
            <person name="Nishiyama T."/>
            <person name="Perroud P.-F."/>
            <person name="Lindquist E."/>
            <person name="Kamisugi Y."/>
            <person name="Tanahashi T."/>
            <person name="Sakakibara K."/>
            <person name="Fujita T."/>
            <person name="Oishi K."/>
            <person name="Shin-I T."/>
            <person name="Kuroki Y."/>
            <person name="Toyoda A."/>
            <person name="Suzuki Y."/>
            <person name="Hashimoto A."/>
            <person name="Yamaguchi K."/>
            <person name="Sugano A."/>
            <person name="Kohara Y."/>
            <person name="Fujiyama A."/>
            <person name="Anterola A."/>
            <person name="Aoki S."/>
            <person name="Ashton N."/>
            <person name="Barbazuk W.B."/>
            <person name="Barker E."/>
            <person name="Bennetzen J."/>
            <person name="Bezanilla M."/>
            <person name="Blankenship R."/>
            <person name="Cho S.H."/>
            <person name="Dutcher S."/>
            <person name="Estelle M."/>
            <person name="Fawcett J.A."/>
            <person name="Gundlach H."/>
            <person name="Hanada K."/>
            <person name="Heyl A."/>
            <person name="Hicks K.A."/>
            <person name="Hugh J."/>
            <person name="Lohr M."/>
            <person name="Mayer K."/>
            <person name="Melkozernov A."/>
            <person name="Murata T."/>
            <person name="Nelson D."/>
            <person name="Pils B."/>
            <person name="Prigge M."/>
            <person name="Reiss B."/>
            <person name="Renner T."/>
            <person name="Rombauts S."/>
            <person name="Rushton P."/>
            <person name="Sanderfoot A."/>
            <person name="Schween G."/>
            <person name="Shiu S.-H."/>
            <person name="Stueber K."/>
            <person name="Theodoulou F.L."/>
            <person name="Tu H."/>
            <person name="Van de Peer Y."/>
            <person name="Verrier P.J."/>
            <person name="Waters E."/>
            <person name="Wood A."/>
            <person name="Yang L."/>
            <person name="Cove D."/>
            <person name="Cuming A."/>
            <person name="Hasebe M."/>
            <person name="Lucas S."/>
            <person name="Mishler D.B."/>
            <person name="Reski R."/>
            <person name="Grigoriev I."/>
            <person name="Quatrano R.S."/>
            <person name="Boore J.L."/>
        </authorList>
    </citation>
    <scope>NUCLEOTIDE SEQUENCE [LARGE SCALE GENOMIC DNA]</scope>
    <source>
        <strain evidence="3 4">cv. Gransden 2004</strain>
    </source>
</reference>
<proteinExistence type="predicted"/>
<feature type="chain" id="PRO_5036319026" evidence="1">
    <location>
        <begin position="28"/>
        <end position="78"/>
    </location>
</feature>
<dbReference type="EnsemblPlants" id="Pp3c8_12710V3.1">
    <property type="protein sequence ID" value="PAC:32965791.CDS.1"/>
    <property type="gene ID" value="Pp3c8_12710"/>
</dbReference>
<accession>A0A2K1K6Z6</accession>
<protein>
    <submittedName>
        <fullName evidence="2 3">Uncharacterized protein</fullName>
    </submittedName>
</protein>
<sequence length="78" mass="8836">MQGWWSCRGNPKVLYWGVGCIWKCTLAVPPSHRDKIMAEGEDLGEKANDNEEMLEPARAGLSFTLHTHISSVMMIAFW</sequence>
<reference evidence="3" key="3">
    <citation type="submission" date="2020-12" db="UniProtKB">
        <authorList>
            <consortium name="EnsemblPlants"/>
        </authorList>
    </citation>
    <scope>IDENTIFICATION</scope>
</reference>
<gene>
    <name evidence="2" type="ORF">PHYPA_011447</name>
</gene>
<dbReference type="InParanoid" id="A0A2K1K6Z6"/>
<reference evidence="2 4" key="2">
    <citation type="journal article" date="2018" name="Plant J.">
        <title>The Physcomitrella patens chromosome-scale assembly reveals moss genome structure and evolution.</title>
        <authorList>
            <person name="Lang D."/>
            <person name="Ullrich K.K."/>
            <person name="Murat F."/>
            <person name="Fuchs J."/>
            <person name="Jenkins J."/>
            <person name="Haas F.B."/>
            <person name="Piednoel M."/>
            <person name="Gundlach H."/>
            <person name="Van Bel M."/>
            <person name="Meyberg R."/>
            <person name="Vives C."/>
            <person name="Morata J."/>
            <person name="Symeonidi A."/>
            <person name="Hiss M."/>
            <person name="Muchero W."/>
            <person name="Kamisugi Y."/>
            <person name="Saleh O."/>
            <person name="Blanc G."/>
            <person name="Decker E.L."/>
            <person name="van Gessel N."/>
            <person name="Grimwood J."/>
            <person name="Hayes R.D."/>
            <person name="Graham S.W."/>
            <person name="Gunter L.E."/>
            <person name="McDaniel S.F."/>
            <person name="Hoernstein S.N.W."/>
            <person name="Larsson A."/>
            <person name="Li F.W."/>
            <person name="Perroud P.F."/>
            <person name="Phillips J."/>
            <person name="Ranjan P."/>
            <person name="Rokshar D.S."/>
            <person name="Rothfels C.J."/>
            <person name="Schneider L."/>
            <person name="Shu S."/>
            <person name="Stevenson D.W."/>
            <person name="Thummler F."/>
            <person name="Tillich M."/>
            <person name="Villarreal Aguilar J.C."/>
            <person name="Widiez T."/>
            <person name="Wong G.K."/>
            <person name="Wymore A."/>
            <person name="Zhang Y."/>
            <person name="Zimmer A.D."/>
            <person name="Quatrano R.S."/>
            <person name="Mayer K.F.X."/>
            <person name="Goodstein D."/>
            <person name="Casacuberta J.M."/>
            <person name="Vandepoele K."/>
            <person name="Reski R."/>
            <person name="Cuming A.C."/>
            <person name="Tuskan G.A."/>
            <person name="Maumus F."/>
            <person name="Salse J."/>
            <person name="Schmutz J."/>
            <person name="Rensing S.A."/>
        </authorList>
    </citation>
    <scope>NUCLEOTIDE SEQUENCE [LARGE SCALE GENOMIC DNA]</scope>
    <source>
        <strain evidence="3 4">cv. Gransden 2004</strain>
    </source>
</reference>
<dbReference type="EMBL" id="ABEU02000008">
    <property type="protein sequence ID" value="PNR49551.1"/>
    <property type="molecule type" value="Genomic_DNA"/>
</dbReference>
<dbReference type="Proteomes" id="UP000006727">
    <property type="component" value="Chromosome 8"/>
</dbReference>
<organism evidence="2">
    <name type="scientific">Physcomitrium patens</name>
    <name type="common">Spreading-leaved earth moss</name>
    <name type="synonym">Physcomitrella patens</name>
    <dbReference type="NCBI Taxonomy" id="3218"/>
    <lineage>
        <taxon>Eukaryota</taxon>
        <taxon>Viridiplantae</taxon>
        <taxon>Streptophyta</taxon>
        <taxon>Embryophyta</taxon>
        <taxon>Bryophyta</taxon>
        <taxon>Bryophytina</taxon>
        <taxon>Bryopsida</taxon>
        <taxon>Funariidae</taxon>
        <taxon>Funariales</taxon>
        <taxon>Funariaceae</taxon>
        <taxon>Physcomitrium</taxon>
    </lineage>
</organism>
<keyword evidence="4" id="KW-1185">Reference proteome</keyword>
<dbReference type="AlphaFoldDB" id="A0A2K1K6Z6"/>
<evidence type="ECO:0000313" key="4">
    <source>
        <dbReference type="Proteomes" id="UP000006727"/>
    </source>
</evidence>
<feature type="signal peptide" evidence="1">
    <location>
        <begin position="1"/>
        <end position="27"/>
    </location>
</feature>
<name>A0A2K1K6Z6_PHYPA</name>
<evidence type="ECO:0000313" key="3">
    <source>
        <dbReference type="EnsemblPlants" id="PAC:32965791.CDS.1"/>
    </source>
</evidence>